<dbReference type="GO" id="GO:0016787">
    <property type="term" value="F:hydrolase activity"/>
    <property type="evidence" value="ECO:0007669"/>
    <property type="project" value="UniProtKB-KW"/>
</dbReference>
<keyword evidence="5" id="KW-1185">Reference proteome</keyword>
<evidence type="ECO:0000256" key="1">
    <source>
        <dbReference type="ARBA" id="ARBA00010702"/>
    </source>
</evidence>
<feature type="binding site" evidence="3">
    <location>
        <position position="322"/>
    </location>
    <ligand>
        <name>Mg(2+)</name>
        <dbReference type="ChEBI" id="CHEBI:18420"/>
        <label>1</label>
    </ligand>
</feature>
<feature type="binding site" evidence="3">
    <location>
        <position position="320"/>
    </location>
    <ligand>
        <name>Mg(2+)</name>
        <dbReference type="ChEBI" id="CHEBI:18420"/>
        <label>1</label>
    </ligand>
</feature>
<feature type="binding site" evidence="3">
    <location>
        <position position="67"/>
    </location>
    <ligand>
        <name>Mg(2+)</name>
        <dbReference type="ChEBI" id="CHEBI:18420"/>
        <label>1</label>
    </ligand>
</feature>
<dbReference type="PANTHER" id="PTHR16222:SF24">
    <property type="entry name" value="ADP-RIBOSYLHYDROLASE ARH3"/>
    <property type="match status" value="1"/>
</dbReference>
<dbReference type="InterPro" id="IPR036705">
    <property type="entry name" value="Ribosyl_crysJ1_sf"/>
</dbReference>
<reference evidence="4 5" key="1">
    <citation type="submission" date="2019-06" db="EMBL/GenBank/DDBJ databases">
        <title>Sequencing the genomes of 1000 actinobacteria strains.</title>
        <authorList>
            <person name="Klenk H.-P."/>
        </authorList>
    </citation>
    <scope>NUCLEOTIDE SEQUENCE [LARGE SCALE GENOMIC DNA]</scope>
    <source>
        <strain evidence="4 5">DSM 41929</strain>
    </source>
</reference>
<dbReference type="EMBL" id="VFNX01000001">
    <property type="protein sequence ID" value="TQK95334.1"/>
    <property type="molecule type" value="Genomic_DNA"/>
</dbReference>
<dbReference type="SUPFAM" id="SSF101478">
    <property type="entry name" value="ADP-ribosylglycohydrolase"/>
    <property type="match status" value="1"/>
</dbReference>
<keyword evidence="2 4" id="KW-0378">Hydrolase</keyword>
<sequence length="375" mass="40130">MNGPWDRDGAAQYRARVRGCLLGGAIGDALGYPVEFDAIDRIRAAHGPHGVTDLVPGPHGEVGLISDDTQMTLFTAEALVEAHSFERKGERHDRGRMGDISDRWPEMMLQAYERWLHTQSQPGPVTAPLLAGPAGGLVTEPWLYARRAPGNACLSGVARRYTPDRWLPLEGRPGEVNPASKGCGAVMRSAPFGLIAEYDHVAFQMAARAAQITHGHPTGYYAAGTLAAIVANLVAGDSMEGAVLRAMRLLARYPGHEETTEVLERAVTEAGDVSVAPPERVERLGAGWVAEEALAIAVFCALYPGRVETKLLMAVNHSGDSDSTGAICGNLLGAQYGDHALPHEWVQRVEGRARIAVLADDLGAVRVRGWLFGPA</sequence>
<dbReference type="PANTHER" id="PTHR16222">
    <property type="entry name" value="ADP-RIBOSYLGLYCOHYDROLASE"/>
    <property type="match status" value="1"/>
</dbReference>
<keyword evidence="3" id="KW-0479">Metal-binding</keyword>
<dbReference type="Gene3D" id="1.10.4080.10">
    <property type="entry name" value="ADP-ribosylation/Crystallin J1"/>
    <property type="match status" value="1"/>
</dbReference>
<evidence type="ECO:0000313" key="4">
    <source>
        <dbReference type="EMBL" id="TQK95334.1"/>
    </source>
</evidence>
<organism evidence="4 5">
    <name type="scientific">Streptomyces puniciscabiei</name>
    <dbReference type="NCBI Taxonomy" id="164348"/>
    <lineage>
        <taxon>Bacteria</taxon>
        <taxon>Bacillati</taxon>
        <taxon>Actinomycetota</taxon>
        <taxon>Actinomycetes</taxon>
        <taxon>Kitasatosporales</taxon>
        <taxon>Streptomycetaceae</taxon>
        <taxon>Streptomyces</taxon>
    </lineage>
</organism>
<dbReference type="GO" id="GO:0046872">
    <property type="term" value="F:metal ion binding"/>
    <property type="evidence" value="ECO:0007669"/>
    <property type="project" value="UniProtKB-KW"/>
</dbReference>
<dbReference type="OrthoDB" id="4871367at2"/>
<gene>
    <name evidence="4" type="ORF">FB563_0224</name>
</gene>
<name>A0A542U8C2_9ACTN</name>
<accession>A0A542U8C2</accession>
<comment type="similarity">
    <text evidence="1">Belongs to the ADP-ribosylglycohydrolase family.</text>
</comment>
<dbReference type="RefSeq" id="WP_055706244.1">
    <property type="nucleotide sequence ID" value="NZ_JBPJFI010000001.1"/>
</dbReference>
<comment type="caution">
    <text evidence="4">The sequence shown here is derived from an EMBL/GenBank/DDBJ whole genome shotgun (WGS) entry which is preliminary data.</text>
</comment>
<evidence type="ECO:0000256" key="2">
    <source>
        <dbReference type="ARBA" id="ARBA00022801"/>
    </source>
</evidence>
<protein>
    <submittedName>
        <fullName evidence="4">ADP-ribosylglycohydrolase</fullName>
    </submittedName>
</protein>
<proteinExistence type="inferred from homology"/>
<dbReference type="Pfam" id="PF03747">
    <property type="entry name" value="ADP_ribosyl_GH"/>
    <property type="match status" value="1"/>
</dbReference>
<comment type="cofactor">
    <cofactor evidence="3">
        <name>Mg(2+)</name>
        <dbReference type="ChEBI" id="CHEBI:18420"/>
    </cofactor>
    <text evidence="3">Binds 2 magnesium ions per subunit.</text>
</comment>
<dbReference type="Proteomes" id="UP000318103">
    <property type="component" value="Unassembled WGS sequence"/>
</dbReference>
<dbReference type="AlphaFoldDB" id="A0A542U8C2"/>
<dbReference type="InterPro" id="IPR050792">
    <property type="entry name" value="ADP-ribosylglycohydrolase"/>
</dbReference>
<feature type="binding site" evidence="3">
    <location>
        <position position="323"/>
    </location>
    <ligand>
        <name>Mg(2+)</name>
        <dbReference type="ChEBI" id="CHEBI:18420"/>
        <label>1</label>
    </ligand>
</feature>
<feature type="binding site" evidence="3">
    <location>
        <position position="66"/>
    </location>
    <ligand>
        <name>Mg(2+)</name>
        <dbReference type="ChEBI" id="CHEBI:18420"/>
        <label>1</label>
    </ligand>
</feature>
<keyword evidence="3" id="KW-0460">Magnesium</keyword>
<feature type="binding site" evidence="3">
    <location>
        <position position="68"/>
    </location>
    <ligand>
        <name>Mg(2+)</name>
        <dbReference type="ChEBI" id="CHEBI:18420"/>
        <label>1</label>
    </ligand>
</feature>
<evidence type="ECO:0000313" key="5">
    <source>
        <dbReference type="Proteomes" id="UP000318103"/>
    </source>
</evidence>
<dbReference type="InterPro" id="IPR005502">
    <property type="entry name" value="Ribosyl_crysJ1"/>
</dbReference>
<evidence type="ECO:0000256" key="3">
    <source>
        <dbReference type="PIRSR" id="PIRSR605502-1"/>
    </source>
</evidence>